<accession>A0AAE4FPG0</accession>
<dbReference type="InterPro" id="IPR050678">
    <property type="entry name" value="DNA_Partitioning_ATPase"/>
</dbReference>
<proteinExistence type="predicted"/>
<dbReference type="RefSeq" id="WP_310944488.1">
    <property type="nucleotide sequence ID" value="NZ_JARUIS010000035.1"/>
</dbReference>
<reference evidence="2" key="1">
    <citation type="submission" date="2023-04" db="EMBL/GenBank/DDBJ databases">
        <title>Assessment of the microbiological origin of a defect in Grana Padano cheese.</title>
        <authorList>
            <person name="Zago M."/>
            <person name="Rossetti L."/>
            <person name="Bonvini B."/>
            <person name="Carminati D."/>
            <person name="Giraffa G."/>
        </authorList>
    </citation>
    <scope>NUCLEOTIDE SEQUENCE</scope>
    <source>
        <strain evidence="2">4990</strain>
    </source>
</reference>
<dbReference type="Gene3D" id="3.40.50.300">
    <property type="entry name" value="P-loop containing nucleotide triphosphate hydrolases"/>
    <property type="match status" value="1"/>
</dbReference>
<name>A0AAE4FPG0_CLOSG</name>
<gene>
    <name evidence="2" type="ORF">P9J83_16835</name>
</gene>
<dbReference type="PANTHER" id="PTHR13696:SF99">
    <property type="entry name" value="COBYRINIC ACID AC-DIAMIDE SYNTHASE"/>
    <property type="match status" value="1"/>
</dbReference>
<dbReference type="Proteomes" id="UP001182303">
    <property type="component" value="Unassembled WGS sequence"/>
</dbReference>
<dbReference type="InterPro" id="IPR027417">
    <property type="entry name" value="P-loop_NTPase"/>
</dbReference>
<organism evidence="2 3">
    <name type="scientific">Clostridium sporogenes</name>
    <dbReference type="NCBI Taxonomy" id="1509"/>
    <lineage>
        <taxon>Bacteria</taxon>
        <taxon>Bacillati</taxon>
        <taxon>Bacillota</taxon>
        <taxon>Clostridia</taxon>
        <taxon>Eubacteriales</taxon>
        <taxon>Clostridiaceae</taxon>
        <taxon>Clostridium</taxon>
    </lineage>
</organism>
<evidence type="ECO:0000313" key="3">
    <source>
        <dbReference type="Proteomes" id="UP001182303"/>
    </source>
</evidence>
<dbReference type="SUPFAM" id="SSF52540">
    <property type="entry name" value="P-loop containing nucleoside triphosphate hydrolases"/>
    <property type="match status" value="1"/>
</dbReference>
<protein>
    <submittedName>
        <fullName evidence="2">ParA family protein</fullName>
    </submittedName>
</protein>
<dbReference type="PANTHER" id="PTHR13696">
    <property type="entry name" value="P-LOOP CONTAINING NUCLEOSIDE TRIPHOSPHATE HYDROLASE"/>
    <property type="match status" value="1"/>
</dbReference>
<dbReference type="AlphaFoldDB" id="A0AAE4FPG0"/>
<feature type="domain" description="AAA" evidence="1">
    <location>
        <begin position="6"/>
        <end position="185"/>
    </location>
</feature>
<dbReference type="Pfam" id="PF13614">
    <property type="entry name" value="AAA_31"/>
    <property type="match status" value="1"/>
</dbReference>
<sequence>MEDKKNVISFMNMKGGVAKSTLCANIGYTLSKEFNQKILLIDMDPQFNLTSLLIDTKTYKNEIFGKKDISLLFDVVKPSAAKTQEKIIKTDIIRKINDKLDIIPGSLDLISINEGEESNYKLRTFIKENKLKEAYDYIFIDCPPTKGIYLTIAFYASDYYIIPVKPDYLSTIGIELFKTTIKEKNKPDIHRIRDLGIVFTMVSENINHHEETMKKIKADYEYTVFKNKLHHSYKIPENAEKGLMINDFKTKDLLIHKHDIIELSNEFLKRIKEKNK</sequence>
<dbReference type="InterPro" id="IPR025669">
    <property type="entry name" value="AAA_dom"/>
</dbReference>
<dbReference type="CDD" id="cd02042">
    <property type="entry name" value="ParAB_family"/>
    <property type="match status" value="1"/>
</dbReference>
<dbReference type="EMBL" id="JARUIS010000035">
    <property type="protein sequence ID" value="MDS1005142.1"/>
    <property type="molecule type" value="Genomic_DNA"/>
</dbReference>
<comment type="caution">
    <text evidence="2">The sequence shown here is derived from an EMBL/GenBank/DDBJ whole genome shotgun (WGS) entry which is preliminary data.</text>
</comment>
<evidence type="ECO:0000259" key="1">
    <source>
        <dbReference type="Pfam" id="PF13614"/>
    </source>
</evidence>
<evidence type="ECO:0000313" key="2">
    <source>
        <dbReference type="EMBL" id="MDS1005142.1"/>
    </source>
</evidence>